<comment type="caution">
    <text evidence="2">The sequence shown here is derived from an EMBL/GenBank/DDBJ whole genome shotgun (WGS) entry which is preliminary data.</text>
</comment>
<gene>
    <name evidence="2" type="ORF">Cflav_PD5473</name>
</gene>
<dbReference type="AlphaFoldDB" id="B9XBF3"/>
<dbReference type="Proteomes" id="UP000003688">
    <property type="component" value="Unassembled WGS sequence"/>
</dbReference>
<evidence type="ECO:0000313" key="3">
    <source>
        <dbReference type="Proteomes" id="UP000003688"/>
    </source>
</evidence>
<organism evidence="2 3">
    <name type="scientific">Pedosphaera parvula (strain Ellin514)</name>
    <dbReference type="NCBI Taxonomy" id="320771"/>
    <lineage>
        <taxon>Bacteria</taxon>
        <taxon>Pseudomonadati</taxon>
        <taxon>Verrucomicrobiota</taxon>
        <taxon>Pedosphaerae</taxon>
        <taxon>Pedosphaerales</taxon>
        <taxon>Pedosphaeraceae</taxon>
        <taxon>Pedosphaera</taxon>
    </lineage>
</organism>
<keyword evidence="3" id="KW-1185">Reference proteome</keyword>
<protein>
    <submittedName>
        <fullName evidence="2">Uncharacterized protein</fullName>
    </submittedName>
</protein>
<dbReference type="OrthoDB" id="9991752at2"/>
<keyword evidence="1" id="KW-1133">Transmembrane helix</keyword>
<proteinExistence type="predicted"/>
<accession>B9XBF3</accession>
<dbReference type="RefSeq" id="WP_007413151.1">
    <property type="nucleotide sequence ID" value="NZ_ABOX02000003.1"/>
</dbReference>
<dbReference type="EMBL" id="ABOX02000003">
    <property type="protein sequence ID" value="EEF62838.1"/>
    <property type="molecule type" value="Genomic_DNA"/>
</dbReference>
<feature type="transmembrane region" description="Helical" evidence="1">
    <location>
        <begin position="102"/>
        <end position="121"/>
    </location>
</feature>
<name>B9XBF3_PEDPL</name>
<reference evidence="2 3" key="1">
    <citation type="journal article" date="2011" name="J. Bacteriol.">
        <title>Genome sequence of 'Pedosphaera parvula' Ellin514, an aerobic Verrucomicrobial isolate from pasture soil.</title>
        <authorList>
            <person name="Kant R."/>
            <person name="van Passel M.W."/>
            <person name="Sangwan P."/>
            <person name="Palva A."/>
            <person name="Lucas S."/>
            <person name="Copeland A."/>
            <person name="Lapidus A."/>
            <person name="Glavina Del Rio T."/>
            <person name="Dalin E."/>
            <person name="Tice H."/>
            <person name="Bruce D."/>
            <person name="Goodwin L."/>
            <person name="Pitluck S."/>
            <person name="Chertkov O."/>
            <person name="Larimer F.W."/>
            <person name="Land M.L."/>
            <person name="Hauser L."/>
            <person name="Brettin T.S."/>
            <person name="Detter J.C."/>
            <person name="Han S."/>
            <person name="de Vos W.M."/>
            <person name="Janssen P.H."/>
            <person name="Smidt H."/>
        </authorList>
    </citation>
    <scope>NUCLEOTIDE SEQUENCE [LARGE SCALE GENOMIC DNA]</scope>
    <source>
        <strain evidence="2 3">Ellin514</strain>
    </source>
</reference>
<sequence>MKTETCLPKRAEFYRRQPENHILVQNNKDDVLIRATHDNFSDQRKAAFIRELAAEGFIPDHYQWFSDPDASNYLGIRWVVDSSWLQINNQIARKGEMLCGRALMVAAVLWVILVALVLMSVG</sequence>
<evidence type="ECO:0000256" key="1">
    <source>
        <dbReference type="SAM" id="Phobius"/>
    </source>
</evidence>
<keyword evidence="1" id="KW-0472">Membrane</keyword>
<dbReference type="STRING" id="320771.Cflav_PD5473"/>
<evidence type="ECO:0000313" key="2">
    <source>
        <dbReference type="EMBL" id="EEF62838.1"/>
    </source>
</evidence>
<keyword evidence="1" id="KW-0812">Transmembrane</keyword>